<keyword evidence="1" id="KW-0472">Membrane</keyword>
<accession>A0A0A9YKL2</accession>
<reference evidence="2" key="1">
    <citation type="journal article" date="2014" name="PLoS ONE">
        <title>Transcriptome-Based Identification of ABC Transporters in the Western Tarnished Plant Bug Lygus hesperus.</title>
        <authorList>
            <person name="Hull J.J."/>
            <person name="Chaney K."/>
            <person name="Geib S.M."/>
            <person name="Fabrick J.A."/>
            <person name="Brent C.S."/>
            <person name="Walsh D."/>
            <person name="Lavine L.C."/>
        </authorList>
    </citation>
    <scope>NUCLEOTIDE SEQUENCE</scope>
</reference>
<keyword evidence="1" id="KW-0812">Transmembrane</keyword>
<dbReference type="EMBL" id="GBHO01011986">
    <property type="protein sequence ID" value="JAG31618.1"/>
    <property type="molecule type" value="Transcribed_RNA"/>
</dbReference>
<gene>
    <name evidence="2" type="primary">purE_1</name>
    <name evidence="2" type="ORF">CM83_10507</name>
</gene>
<feature type="transmembrane region" description="Helical" evidence="1">
    <location>
        <begin position="282"/>
        <end position="305"/>
    </location>
</feature>
<keyword evidence="1" id="KW-1133">Transmembrane helix</keyword>
<protein>
    <submittedName>
        <fullName evidence="2">Putative N5-carboxyaminoimidazole ribonucleotide mutase</fullName>
    </submittedName>
</protein>
<sequence>MGQVPSSLINVFRSECCLSQRRLALLLWLSVSWCSPIAVQYHPILDRYPRTPILYRYCCHRRYCSISPSSLRLMVIPHHRLHYHYRCSRMYSVGSTPSDLRVLCCFRYFHRYWWWWYCSVMVGVDSVRGVSSLRFHCTVGNFDPPISHVPTLAPIHALAAVVVVAPAPAPAPVPIGTVAAVVGDSVAIGGGGVVGRIGDSFDGMLVCTVLSHYLHHLWYSSHANRNSFDRMVVAVVLDTVMRWVVHRIGGSRRVLDDRMLVVGIYIDLYRPGIDRGNDLVPYWYYFLVGGLVLHVLVFLCVLYMYDRVEGCTLQQRGIQYSKLRHHTYSLYSLYSL</sequence>
<evidence type="ECO:0000256" key="1">
    <source>
        <dbReference type="SAM" id="Phobius"/>
    </source>
</evidence>
<dbReference type="AlphaFoldDB" id="A0A0A9YKL2"/>
<evidence type="ECO:0000313" key="2">
    <source>
        <dbReference type="EMBL" id="JAG31618.1"/>
    </source>
</evidence>
<organism evidence="2">
    <name type="scientific">Lygus hesperus</name>
    <name type="common">Western plant bug</name>
    <dbReference type="NCBI Taxonomy" id="30085"/>
    <lineage>
        <taxon>Eukaryota</taxon>
        <taxon>Metazoa</taxon>
        <taxon>Ecdysozoa</taxon>
        <taxon>Arthropoda</taxon>
        <taxon>Hexapoda</taxon>
        <taxon>Insecta</taxon>
        <taxon>Pterygota</taxon>
        <taxon>Neoptera</taxon>
        <taxon>Paraneoptera</taxon>
        <taxon>Hemiptera</taxon>
        <taxon>Heteroptera</taxon>
        <taxon>Panheteroptera</taxon>
        <taxon>Cimicomorpha</taxon>
        <taxon>Miridae</taxon>
        <taxon>Mirini</taxon>
        <taxon>Lygus</taxon>
    </lineage>
</organism>
<proteinExistence type="predicted"/>
<reference evidence="2" key="2">
    <citation type="submission" date="2014-07" db="EMBL/GenBank/DDBJ databases">
        <authorList>
            <person name="Hull J."/>
        </authorList>
    </citation>
    <scope>NUCLEOTIDE SEQUENCE</scope>
</reference>
<name>A0A0A9YKL2_LYGHE</name>